<organism evidence="2 3">
    <name type="scientific">Arabis alpina</name>
    <name type="common">Alpine rock-cress</name>
    <dbReference type="NCBI Taxonomy" id="50452"/>
    <lineage>
        <taxon>Eukaryota</taxon>
        <taxon>Viridiplantae</taxon>
        <taxon>Streptophyta</taxon>
        <taxon>Embryophyta</taxon>
        <taxon>Tracheophyta</taxon>
        <taxon>Spermatophyta</taxon>
        <taxon>Magnoliopsida</taxon>
        <taxon>eudicotyledons</taxon>
        <taxon>Gunneridae</taxon>
        <taxon>Pentapetalae</taxon>
        <taxon>rosids</taxon>
        <taxon>malvids</taxon>
        <taxon>Brassicales</taxon>
        <taxon>Brassicaceae</taxon>
        <taxon>Arabideae</taxon>
        <taxon>Arabis</taxon>
    </lineage>
</organism>
<keyword evidence="3" id="KW-1185">Reference proteome</keyword>
<accession>A0A087GZ50</accession>
<dbReference type="EMBL" id="CM002873">
    <property type="protein sequence ID" value="KFK35152.1"/>
    <property type="molecule type" value="Genomic_DNA"/>
</dbReference>
<dbReference type="SMART" id="SM00579">
    <property type="entry name" value="FBD"/>
    <property type="match status" value="1"/>
</dbReference>
<feature type="domain" description="FBD" evidence="1">
    <location>
        <begin position="229"/>
        <end position="301"/>
    </location>
</feature>
<dbReference type="Proteomes" id="UP000029120">
    <property type="component" value="Chromosome 5"/>
</dbReference>
<proteinExistence type="predicted"/>
<sequence length="305" mass="34657">MLESLVLDSVAFGDSKLGFEPVLSAFPSLRNLRVQESKDWYYWNGCISSTTLKKLAYRSDGDSSCVPKRCVSFDTPGLVYLDYSDMVADKYENLRLDSLVEVRLDLRLTANQIMHKNALDHTEFVPCGVTTLFTGIRNVKILCLSPDALEALYYRSETIPVFNNLITLSLGCNHRPHGSPFIFWKLLPSLLLNSINLETLIIKGLVHYVREGWEENCRILRFSWDNVFDSLSSSAIKVLEINGYRGTCQELNQMKCFLGKLSRLEMVKVAYKAVDGDERSRFMKDLLVLPKVSSKCKIQVVKETA</sequence>
<evidence type="ECO:0000313" key="2">
    <source>
        <dbReference type="EMBL" id="KFK35152.1"/>
    </source>
</evidence>
<name>A0A087GZ50_ARAAL</name>
<dbReference type="AlphaFoldDB" id="A0A087GZ50"/>
<dbReference type="SUPFAM" id="SSF52047">
    <property type="entry name" value="RNI-like"/>
    <property type="match status" value="1"/>
</dbReference>
<dbReference type="OMA" id="WNGCISS"/>
<dbReference type="InterPro" id="IPR006566">
    <property type="entry name" value="FBD"/>
</dbReference>
<evidence type="ECO:0000259" key="1">
    <source>
        <dbReference type="SMART" id="SM00579"/>
    </source>
</evidence>
<dbReference type="OrthoDB" id="1069231at2759"/>
<dbReference type="Gramene" id="KFK35152">
    <property type="protein sequence ID" value="KFK35152"/>
    <property type="gene ID" value="AALP_AA5G245200"/>
</dbReference>
<evidence type="ECO:0000313" key="3">
    <source>
        <dbReference type="Proteomes" id="UP000029120"/>
    </source>
</evidence>
<dbReference type="InterPro" id="IPR055294">
    <property type="entry name" value="FBL60-like"/>
</dbReference>
<gene>
    <name evidence="2" type="ordered locus">AALP_Aa5g245200</name>
</gene>
<protein>
    <recommendedName>
        <fullName evidence="1">FBD domain-containing protein</fullName>
    </recommendedName>
</protein>
<dbReference type="PANTHER" id="PTHR31293:SF12">
    <property type="entry name" value="RNI-LIKE SUPERFAMILY PROTEIN"/>
    <property type="match status" value="1"/>
</dbReference>
<dbReference type="PANTHER" id="PTHR31293">
    <property type="entry name" value="RNI-LIKE SUPERFAMILY PROTEIN"/>
    <property type="match status" value="1"/>
</dbReference>
<reference evidence="3" key="1">
    <citation type="journal article" date="2015" name="Nat. Plants">
        <title>Genome expansion of Arabis alpina linked with retrotransposition and reduced symmetric DNA methylation.</title>
        <authorList>
            <person name="Willing E.M."/>
            <person name="Rawat V."/>
            <person name="Mandakova T."/>
            <person name="Maumus F."/>
            <person name="James G.V."/>
            <person name="Nordstroem K.J."/>
            <person name="Becker C."/>
            <person name="Warthmann N."/>
            <person name="Chica C."/>
            <person name="Szarzynska B."/>
            <person name="Zytnicki M."/>
            <person name="Albani M.C."/>
            <person name="Kiefer C."/>
            <person name="Bergonzi S."/>
            <person name="Castaings L."/>
            <person name="Mateos J.L."/>
            <person name="Berns M.C."/>
            <person name="Bujdoso N."/>
            <person name="Piofczyk T."/>
            <person name="de Lorenzo L."/>
            <person name="Barrero-Sicilia C."/>
            <person name="Mateos I."/>
            <person name="Piednoel M."/>
            <person name="Hagmann J."/>
            <person name="Chen-Min-Tao R."/>
            <person name="Iglesias-Fernandez R."/>
            <person name="Schuster S.C."/>
            <person name="Alonso-Blanco C."/>
            <person name="Roudier F."/>
            <person name="Carbonero P."/>
            <person name="Paz-Ares J."/>
            <person name="Davis S.J."/>
            <person name="Pecinka A."/>
            <person name="Quesneville H."/>
            <person name="Colot V."/>
            <person name="Lysak M.A."/>
            <person name="Weigel D."/>
            <person name="Coupland G."/>
            <person name="Schneeberger K."/>
        </authorList>
    </citation>
    <scope>NUCLEOTIDE SEQUENCE [LARGE SCALE GENOMIC DNA]</scope>
    <source>
        <strain evidence="3">cv. Pajares</strain>
    </source>
</reference>